<gene>
    <name evidence="1" type="ORF">BUALT_BualtUnG0041600</name>
</gene>
<dbReference type="InterPro" id="IPR036397">
    <property type="entry name" value="RNaseH_sf"/>
</dbReference>
<dbReference type="GO" id="GO:0003676">
    <property type="term" value="F:nucleic acid binding"/>
    <property type="evidence" value="ECO:0007669"/>
    <property type="project" value="InterPro"/>
</dbReference>
<dbReference type="Gene3D" id="3.30.420.10">
    <property type="entry name" value="Ribonuclease H-like superfamily/Ribonuclease H"/>
    <property type="match status" value="1"/>
</dbReference>
<protein>
    <recommendedName>
        <fullName evidence="3">GAG-pre-integrase domain-containing protein</fullName>
    </recommendedName>
</protein>
<dbReference type="AlphaFoldDB" id="A0AAV6W3N7"/>
<name>A0AAV6W3N7_9LAMI</name>
<keyword evidence="2" id="KW-1185">Reference proteome</keyword>
<dbReference type="EMBL" id="WHWC01000300">
    <property type="protein sequence ID" value="KAG8362767.1"/>
    <property type="molecule type" value="Genomic_DNA"/>
</dbReference>
<sequence>MSSILILSLPERKRSLQRSINRTPPKLHYTDKLKKGLGSEELPEQGVLTALIAGKSLRLPPEFPQGGRNFVSKLHTSTQEDRSTGKQVGTGGRFFLLETLHVPRYSGTKFLAGSVSSSASPFSLWHSKLGHVSVHRLRTQFSKNIPIFRSGGEYKSRPFKELLVSQGTLPQLSCTDTPQQNDGVAERKHRHIMETTRRRVGILLYEQVYWLALVAGAEASTLHTSMGKNPCSSLITECELLSVEGYITGRDGNIGHKHKNDSEVHEISTAYLRFVIKVSKPLRYSKLNTYLVMDYEQALTLALALRLIVLKSKSVRYVELKDALQRPPDSYLAWVALHLIRELTQTGGKGGRKVFSFKNTRKTYTFSIVEGEVWKSNNSFCRLSSATSDAIFPFSILVLSERQTLVRIQCPENLRVPPQGSSTEGESGPKIRPKSVVDGQEVNIPVLPLVGPEGRSRLGAGTATSRFFRKTLFILVWMAGRRRSMRVSEEGKALKVELDIAPAIGRLTRLRIQGSELAGLCYCRGLMWERGRL</sequence>
<accession>A0AAV6W3N7</accession>
<evidence type="ECO:0000313" key="1">
    <source>
        <dbReference type="EMBL" id="KAG8362767.1"/>
    </source>
</evidence>
<evidence type="ECO:0000313" key="2">
    <source>
        <dbReference type="Proteomes" id="UP000826271"/>
    </source>
</evidence>
<dbReference type="InterPro" id="IPR012337">
    <property type="entry name" value="RNaseH-like_sf"/>
</dbReference>
<organism evidence="1 2">
    <name type="scientific">Buddleja alternifolia</name>
    <dbReference type="NCBI Taxonomy" id="168488"/>
    <lineage>
        <taxon>Eukaryota</taxon>
        <taxon>Viridiplantae</taxon>
        <taxon>Streptophyta</taxon>
        <taxon>Embryophyta</taxon>
        <taxon>Tracheophyta</taxon>
        <taxon>Spermatophyta</taxon>
        <taxon>Magnoliopsida</taxon>
        <taxon>eudicotyledons</taxon>
        <taxon>Gunneridae</taxon>
        <taxon>Pentapetalae</taxon>
        <taxon>asterids</taxon>
        <taxon>lamiids</taxon>
        <taxon>Lamiales</taxon>
        <taxon>Scrophulariaceae</taxon>
        <taxon>Buddlejeae</taxon>
        <taxon>Buddleja</taxon>
    </lineage>
</organism>
<comment type="caution">
    <text evidence="1">The sequence shown here is derived from an EMBL/GenBank/DDBJ whole genome shotgun (WGS) entry which is preliminary data.</text>
</comment>
<evidence type="ECO:0008006" key="3">
    <source>
        <dbReference type="Google" id="ProtNLM"/>
    </source>
</evidence>
<reference evidence="1" key="1">
    <citation type="submission" date="2019-10" db="EMBL/GenBank/DDBJ databases">
        <authorList>
            <person name="Zhang R."/>
            <person name="Pan Y."/>
            <person name="Wang J."/>
            <person name="Ma R."/>
            <person name="Yu S."/>
        </authorList>
    </citation>
    <scope>NUCLEOTIDE SEQUENCE</scope>
    <source>
        <strain evidence="1">LA-IB0</strain>
        <tissue evidence="1">Leaf</tissue>
    </source>
</reference>
<dbReference type="Proteomes" id="UP000826271">
    <property type="component" value="Unassembled WGS sequence"/>
</dbReference>
<dbReference type="SUPFAM" id="SSF53098">
    <property type="entry name" value="Ribonuclease H-like"/>
    <property type="match status" value="1"/>
</dbReference>
<proteinExistence type="predicted"/>